<organism evidence="1 2">
    <name type="scientific">Modicella reniformis</name>
    <dbReference type="NCBI Taxonomy" id="1440133"/>
    <lineage>
        <taxon>Eukaryota</taxon>
        <taxon>Fungi</taxon>
        <taxon>Fungi incertae sedis</taxon>
        <taxon>Mucoromycota</taxon>
        <taxon>Mortierellomycotina</taxon>
        <taxon>Mortierellomycetes</taxon>
        <taxon>Mortierellales</taxon>
        <taxon>Mortierellaceae</taxon>
        <taxon>Modicella</taxon>
    </lineage>
</organism>
<reference evidence="1" key="1">
    <citation type="journal article" date="2020" name="Fungal Divers.">
        <title>Resolving the Mortierellaceae phylogeny through synthesis of multi-gene phylogenetics and phylogenomics.</title>
        <authorList>
            <person name="Vandepol N."/>
            <person name="Liber J."/>
            <person name="Desiro A."/>
            <person name="Na H."/>
            <person name="Kennedy M."/>
            <person name="Barry K."/>
            <person name="Grigoriev I.V."/>
            <person name="Miller A.N."/>
            <person name="O'Donnell K."/>
            <person name="Stajich J.E."/>
            <person name="Bonito G."/>
        </authorList>
    </citation>
    <scope>NUCLEOTIDE SEQUENCE</scope>
    <source>
        <strain evidence="1">MES-2147</strain>
    </source>
</reference>
<dbReference type="EMBL" id="JAAAHW010004907">
    <property type="protein sequence ID" value="KAF9970843.1"/>
    <property type="molecule type" value="Genomic_DNA"/>
</dbReference>
<keyword evidence="2" id="KW-1185">Reference proteome</keyword>
<evidence type="ECO:0000313" key="2">
    <source>
        <dbReference type="Proteomes" id="UP000749646"/>
    </source>
</evidence>
<dbReference type="Proteomes" id="UP000749646">
    <property type="component" value="Unassembled WGS sequence"/>
</dbReference>
<accession>A0A9P6M7N6</accession>
<comment type="caution">
    <text evidence="1">The sequence shown here is derived from an EMBL/GenBank/DDBJ whole genome shotgun (WGS) entry which is preliminary data.</text>
</comment>
<proteinExistence type="predicted"/>
<evidence type="ECO:0000313" key="1">
    <source>
        <dbReference type="EMBL" id="KAF9970843.1"/>
    </source>
</evidence>
<feature type="non-terminal residue" evidence="1">
    <location>
        <position position="1"/>
    </location>
</feature>
<dbReference type="AlphaFoldDB" id="A0A9P6M7N6"/>
<protein>
    <submittedName>
        <fullName evidence="1">Uncharacterized protein</fullName>
    </submittedName>
</protein>
<sequence>GDDIDGNGFETKAEDEMRSHFGEGGWRSYNTRCASLILSEFLRSENVGGTAVLCCCVESMCPLLHLASSDGGVLGLNNGSSCLLLCATLADNLGDEDNDDEECCCRKSTLVQLGTEKGRGLDFWDENVLSVRNSDPANDPPTQVSDDEDGAVLKLFRR</sequence>
<gene>
    <name evidence="1" type="ORF">BGZ65_010826</name>
</gene>
<name>A0A9P6M7N6_9FUNG</name>